<accession>A0AAE3VFC9</accession>
<reference evidence="1" key="1">
    <citation type="submission" date="2023-07" db="EMBL/GenBank/DDBJ databases">
        <title>Genomic Encyclopedia of Type Strains, Phase IV (KMG-IV): sequencing the most valuable type-strain genomes for metagenomic binning, comparative biology and taxonomic classification.</title>
        <authorList>
            <person name="Goeker M."/>
        </authorList>
    </citation>
    <scope>NUCLEOTIDE SEQUENCE</scope>
    <source>
        <strain evidence="1">DSM 24202</strain>
    </source>
</reference>
<dbReference type="RefSeq" id="WP_307260955.1">
    <property type="nucleotide sequence ID" value="NZ_JAUSVL010000001.1"/>
</dbReference>
<keyword evidence="2" id="KW-1185">Reference proteome</keyword>
<evidence type="ECO:0000313" key="1">
    <source>
        <dbReference type="EMBL" id="MDQ0289522.1"/>
    </source>
</evidence>
<dbReference type="AlphaFoldDB" id="A0AAE3VFC9"/>
<dbReference type="EMBL" id="JAUSVL010000001">
    <property type="protein sequence ID" value="MDQ0289522.1"/>
    <property type="molecule type" value="Genomic_DNA"/>
</dbReference>
<sequence>MKFPKETLKQWAAELHLDMIGVADPKHFANVDPQWNPLSILPNAGAIVVFAREIPRSYFRGMEEGTVFMRVNRILAPTDAYALCRRFEDNGILAVPSSPLAPERWPDGVPAGNGKPAPNVTPDIRVAAQLAGLGEIGYNGAFLTPRFGARQALGLLFCEADIEPDEPFRSGQVCDREHCRACVAGCPAQALGATDTTIAVGDQQVTVACFNDDACRFCVNGAYPDTSSASAPPNRLAAACTRACIACLEDGGKVKTAFKAPFRRREAWGYPTFQG</sequence>
<proteinExistence type="predicted"/>
<gene>
    <name evidence="1" type="ORF">J3R75_001629</name>
</gene>
<dbReference type="PANTHER" id="PTHR42827:SF1">
    <property type="entry name" value="IRON-SULFUR CLUSTER-BINDING PROTEIN"/>
    <property type="match status" value="1"/>
</dbReference>
<comment type="caution">
    <text evidence="1">The sequence shown here is derived from an EMBL/GenBank/DDBJ whole genome shotgun (WGS) entry which is preliminary data.</text>
</comment>
<organism evidence="1 2">
    <name type="scientific">Oligosphaera ethanolica</name>
    <dbReference type="NCBI Taxonomy" id="760260"/>
    <lineage>
        <taxon>Bacteria</taxon>
        <taxon>Pseudomonadati</taxon>
        <taxon>Lentisphaerota</taxon>
        <taxon>Oligosphaeria</taxon>
        <taxon>Oligosphaerales</taxon>
        <taxon>Oligosphaeraceae</taxon>
        <taxon>Oligosphaera</taxon>
    </lineage>
</organism>
<protein>
    <submittedName>
        <fullName evidence="1">Ferredoxin</fullName>
    </submittedName>
</protein>
<name>A0AAE3VFC9_9BACT</name>
<dbReference type="PANTHER" id="PTHR42827">
    <property type="entry name" value="IRON-SULFUR CLUSTER-BINDING PROTEIN-RELATED"/>
    <property type="match status" value="1"/>
</dbReference>
<dbReference type="Proteomes" id="UP001238163">
    <property type="component" value="Unassembled WGS sequence"/>
</dbReference>
<evidence type="ECO:0000313" key="2">
    <source>
        <dbReference type="Proteomes" id="UP001238163"/>
    </source>
</evidence>